<dbReference type="EMBL" id="BAAARV010000005">
    <property type="protein sequence ID" value="GAA2329093.1"/>
    <property type="molecule type" value="Genomic_DNA"/>
</dbReference>
<accession>A0ABN3FFY9</accession>
<evidence type="ECO:0000313" key="2">
    <source>
        <dbReference type="Proteomes" id="UP001501444"/>
    </source>
</evidence>
<proteinExistence type="predicted"/>
<dbReference type="Proteomes" id="UP001501444">
    <property type="component" value="Unassembled WGS sequence"/>
</dbReference>
<comment type="caution">
    <text evidence="1">The sequence shown here is derived from an EMBL/GenBank/DDBJ whole genome shotgun (WGS) entry which is preliminary data.</text>
</comment>
<sequence length="277" mass="30901">MLSVSAQIAHIRSESPSGPRYDPEYPIELVNQEENLLLLCGIHHKPVDDHASIYPVAELLKWKRQQVSTSPSGELSERQVAEIIRHYDLNTLEPMTFEMPCQALTVRRFGPRTRIHGGYGPDGGRDASSAGRLADYPSAENPWDGYVVMRAMFKATGSNTPSAAAWLRSGIRHEFQRRVLDSRRRVEGRPIEYLVLATNVSVPAAFGAAGMHQLTQMIAELSDGSLKDWAIWDEAQLFAMLDNYPDVRHAFTPLMSASRLVAGLMDSFRSTPRDPIA</sequence>
<name>A0ABN3FFY9_9ACTN</name>
<protein>
    <recommendedName>
        <fullName evidence="3">HNH endonuclease</fullName>
    </recommendedName>
</protein>
<reference evidence="1 2" key="1">
    <citation type="journal article" date="2019" name="Int. J. Syst. Evol. Microbiol.">
        <title>The Global Catalogue of Microorganisms (GCM) 10K type strain sequencing project: providing services to taxonomists for standard genome sequencing and annotation.</title>
        <authorList>
            <consortium name="The Broad Institute Genomics Platform"/>
            <consortium name="The Broad Institute Genome Sequencing Center for Infectious Disease"/>
            <person name="Wu L."/>
            <person name="Ma J."/>
        </authorList>
    </citation>
    <scope>NUCLEOTIDE SEQUENCE [LARGE SCALE GENOMIC DNA]</scope>
    <source>
        <strain evidence="1 2">JCM 3272</strain>
    </source>
</reference>
<organism evidence="1 2">
    <name type="scientific">Dactylosporangium salmoneum</name>
    <dbReference type="NCBI Taxonomy" id="53361"/>
    <lineage>
        <taxon>Bacteria</taxon>
        <taxon>Bacillati</taxon>
        <taxon>Actinomycetota</taxon>
        <taxon>Actinomycetes</taxon>
        <taxon>Micromonosporales</taxon>
        <taxon>Micromonosporaceae</taxon>
        <taxon>Dactylosporangium</taxon>
    </lineage>
</organism>
<keyword evidence="2" id="KW-1185">Reference proteome</keyword>
<evidence type="ECO:0000313" key="1">
    <source>
        <dbReference type="EMBL" id="GAA2329093.1"/>
    </source>
</evidence>
<gene>
    <name evidence="1" type="ORF">GCM10010170_006280</name>
</gene>
<evidence type="ECO:0008006" key="3">
    <source>
        <dbReference type="Google" id="ProtNLM"/>
    </source>
</evidence>